<dbReference type="EMBL" id="BPUS01000005">
    <property type="protein sequence ID" value="GJH25881.1"/>
    <property type="molecule type" value="Genomic_DNA"/>
</dbReference>
<reference evidence="1" key="1">
    <citation type="submission" date="2022-09" db="EMBL/GenBank/DDBJ databases">
        <title>Isolation and characterization of 3-chlorobenzoate degrading bacteria from soils in Shizuoka.</title>
        <authorList>
            <person name="Ifat A."/>
            <person name="Ogawa N."/>
            <person name="Kimbara K."/>
            <person name="Moriuchi R."/>
            <person name="Dohra H."/>
            <person name="Shintani M."/>
        </authorList>
    </citation>
    <scope>NUCLEOTIDE SEQUENCE</scope>
    <source>
        <strain evidence="1">19CS4-2</strain>
    </source>
</reference>
<evidence type="ECO:0000313" key="1">
    <source>
        <dbReference type="EMBL" id="GJH25881.1"/>
    </source>
</evidence>
<evidence type="ECO:0000313" key="2">
    <source>
        <dbReference type="Proteomes" id="UP001055111"/>
    </source>
</evidence>
<dbReference type="AlphaFoldDB" id="A0AA37I9K6"/>
<proteinExistence type="predicted"/>
<sequence length="108" mass="11748">MPEASPRLLRANELLLECVARGISPSTLVVAAFDAIYLCCIESTSECLGREEDVLHPDPEVLLSAKERLGVSSKEVTLALQLMQLSFYAFSHELCCLPADAVALARKV</sequence>
<comment type="caution">
    <text evidence="1">The sequence shown here is derived from an EMBL/GenBank/DDBJ whole genome shotgun (WGS) entry which is preliminary data.</text>
</comment>
<gene>
    <name evidence="1" type="ORF">CBA19CS42_15215</name>
</gene>
<protein>
    <submittedName>
        <fullName evidence="1">Uncharacterized protein</fullName>
    </submittedName>
</protein>
<accession>A0AA37I9K6</accession>
<organism evidence="1 2">
    <name type="scientific">Caballeronia novacaledonica</name>
    <dbReference type="NCBI Taxonomy" id="1544861"/>
    <lineage>
        <taxon>Bacteria</taxon>
        <taxon>Pseudomonadati</taxon>
        <taxon>Pseudomonadota</taxon>
        <taxon>Betaproteobacteria</taxon>
        <taxon>Burkholderiales</taxon>
        <taxon>Burkholderiaceae</taxon>
        <taxon>Caballeronia</taxon>
    </lineage>
</organism>
<dbReference type="Proteomes" id="UP001055111">
    <property type="component" value="Unassembled WGS sequence"/>
</dbReference>
<dbReference type="RefSeq" id="WP_238212518.1">
    <property type="nucleotide sequence ID" value="NZ_BPUS01000005.1"/>
</dbReference>
<name>A0AA37I9K6_9BURK</name>